<evidence type="ECO:0000256" key="2">
    <source>
        <dbReference type="ARBA" id="ARBA00023136"/>
    </source>
</evidence>
<keyword evidence="2" id="KW-0472">Membrane</keyword>
<proteinExistence type="predicted"/>
<keyword evidence="3" id="KW-1015">Disulfide bond</keyword>
<feature type="domain" description="Ig-like" evidence="6">
    <location>
        <begin position="137"/>
        <end position="234"/>
    </location>
</feature>
<dbReference type="PANTHER" id="PTHR11640">
    <property type="entry name" value="NEPHRIN"/>
    <property type="match status" value="1"/>
</dbReference>
<dbReference type="Proteomes" id="UP001476798">
    <property type="component" value="Unassembled WGS sequence"/>
</dbReference>
<evidence type="ECO:0000256" key="3">
    <source>
        <dbReference type="ARBA" id="ARBA00023157"/>
    </source>
</evidence>
<dbReference type="PROSITE" id="PS50835">
    <property type="entry name" value="IG_LIKE"/>
    <property type="match status" value="3"/>
</dbReference>
<dbReference type="SUPFAM" id="SSF48726">
    <property type="entry name" value="Immunoglobulin"/>
    <property type="match status" value="3"/>
</dbReference>
<comment type="subcellular location">
    <subcellularLocation>
        <location evidence="1">Membrane</location>
        <topology evidence="1">Single-pass type I membrane protein</topology>
    </subcellularLocation>
</comment>
<comment type="caution">
    <text evidence="7">The sequence shown here is derived from an EMBL/GenBank/DDBJ whole genome shotgun (WGS) entry which is preliminary data.</text>
</comment>
<keyword evidence="8" id="KW-1185">Reference proteome</keyword>
<feature type="domain" description="Ig-like" evidence="6">
    <location>
        <begin position="1"/>
        <end position="49"/>
    </location>
</feature>
<dbReference type="InterPro" id="IPR036179">
    <property type="entry name" value="Ig-like_dom_sf"/>
</dbReference>
<organism evidence="7 8">
    <name type="scientific">Goodea atripinnis</name>
    <dbReference type="NCBI Taxonomy" id="208336"/>
    <lineage>
        <taxon>Eukaryota</taxon>
        <taxon>Metazoa</taxon>
        <taxon>Chordata</taxon>
        <taxon>Craniata</taxon>
        <taxon>Vertebrata</taxon>
        <taxon>Euteleostomi</taxon>
        <taxon>Actinopterygii</taxon>
        <taxon>Neopterygii</taxon>
        <taxon>Teleostei</taxon>
        <taxon>Neoteleostei</taxon>
        <taxon>Acanthomorphata</taxon>
        <taxon>Ovalentaria</taxon>
        <taxon>Atherinomorphae</taxon>
        <taxon>Cyprinodontiformes</taxon>
        <taxon>Goodeidae</taxon>
        <taxon>Goodea</taxon>
    </lineage>
</organism>
<dbReference type="InterPro" id="IPR007110">
    <property type="entry name" value="Ig-like_dom"/>
</dbReference>
<dbReference type="InterPro" id="IPR013162">
    <property type="entry name" value="CD80_C2-set"/>
</dbReference>
<dbReference type="InterPro" id="IPR051275">
    <property type="entry name" value="Cell_adhesion_signaling"/>
</dbReference>
<dbReference type="PANTHER" id="PTHR11640:SF158">
    <property type="entry name" value="V-SET AND IMMUNOGLOBULIN DOMAIN-CONTAINING PROTEIN 10-LIKE 2"/>
    <property type="match status" value="1"/>
</dbReference>
<keyword evidence="4" id="KW-0325">Glycoprotein</keyword>
<feature type="non-terminal residue" evidence="7">
    <location>
        <position position="235"/>
    </location>
</feature>
<dbReference type="InterPro" id="IPR013783">
    <property type="entry name" value="Ig-like_fold"/>
</dbReference>
<dbReference type="Gene3D" id="2.60.40.10">
    <property type="entry name" value="Immunoglobulins"/>
    <property type="match status" value="2"/>
</dbReference>
<reference evidence="7 8" key="1">
    <citation type="submission" date="2021-06" db="EMBL/GenBank/DDBJ databases">
        <authorList>
            <person name="Palmer J.M."/>
        </authorList>
    </citation>
    <scope>NUCLEOTIDE SEQUENCE [LARGE SCALE GENOMIC DNA]</scope>
    <source>
        <strain evidence="7 8">GA_2019</strain>
        <tissue evidence="7">Muscle</tissue>
    </source>
</reference>
<sequence>SQYVWFYNNSQVYSGPQFTITKILRMHTGDYACLAQNTYLNTRSKKTISLTVYYSPDGSPSCSVEPALNHTALKLLCAWPGGFPSPSLDWTGDLVQAGKTQVDTEQQTNLQSSTAILLPSENLTPNNSLFRCVGSHPALKQSTECSTRTYIPPAEPVCFAYVTNTQQYLMLSCSWDGGAPKALVWWEGPGGQSKGGQENSNILVLRYGTARSGKPYTCYAKHPLLMEAKSCRLTL</sequence>
<protein>
    <recommendedName>
        <fullName evidence="6">Ig-like domain-containing protein</fullName>
    </recommendedName>
</protein>
<evidence type="ECO:0000256" key="4">
    <source>
        <dbReference type="ARBA" id="ARBA00023180"/>
    </source>
</evidence>
<feature type="domain" description="Ig-like" evidence="6">
    <location>
        <begin position="60"/>
        <end position="136"/>
    </location>
</feature>
<dbReference type="Pfam" id="PF08205">
    <property type="entry name" value="C2-set_2"/>
    <property type="match status" value="1"/>
</dbReference>
<evidence type="ECO:0000256" key="5">
    <source>
        <dbReference type="ARBA" id="ARBA00023319"/>
    </source>
</evidence>
<evidence type="ECO:0000313" key="8">
    <source>
        <dbReference type="Proteomes" id="UP001476798"/>
    </source>
</evidence>
<evidence type="ECO:0000259" key="6">
    <source>
        <dbReference type="PROSITE" id="PS50835"/>
    </source>
</evidence>
<keyword evidence="5" id="KW-0393">Immunoglobulin domain</keyword>
<accession>A0ABV0NWM5</accession>
<evidence type="ECO:0000313" key="7">
    <source>
        <dbReference type="EMBL" id="MEQ2175847.1"/>
    </source>
</evidence>
<feature type="non-terminal residue" evidence="7">
    <location>
        <position position="1"/>
    </location>
</feature>
<gene>
    <name evidence="7" type="ORF">GOODEAATRI_021902</name>
</gene>
<name>A0ABV0NWM5_9TELE</name>
<evidence type="ECO:0000256" key="1">
    <source>
        <dbReference type="ARBA" id="ARBA00004479"/>
    </source>
</evidence>
<dbReference type="EMBL" id="JAHRIO010052158">
    <property type="protein sequence ID" value="MEQ2175847.1"/>
    <property type="molecule type" value="Genomic_DNA"/>
</dbReference>